<comment type="caution">
    <text evidence="2">The sequence shown here is derived from an EMBL/GenBank/DDBJ whole genome shotgun (WGS) entry which is preliminary data.</text>
</comment>
<evidence type="ECO:0000313" key="3">
    <source>
        <dbReference type="Proteomes" id="UP000268446"/>
    </source>
</evidence>
<name>A0A497EWX1_9CREN</name>
<dbReference type="InterPro" id="IPR011008">
    <property type="entry name" value="Dimeric_a/b-barrel"/>
</dbReference>
<dbReference type="PANTHER" id="PTHR43413:SF6">
    <property type="entry name" value="REGULATORY PROTEIN ASNC"/>
    <property type="match status" value="1"/>
</dbReference>
<evidence type="ECO:0000259" key="1">
    <source>
        <dbReference type="Pfam" id="PF01037"/>
    </source>
</evidence>
<sequence>MTLAFVLINAEIGAEEEVVDELMKVEGVEEAYTVYGVYDVIAKVRADSLEKLKEIITWRIRRLDKVRSTLTMIVVEGRKKSS</sequence>
<gene>
    <name evidence="2" type="ORF">DRJ20_02505</name>
</gene>
<proteinExistence type="predicted"/>
<reference evidence="2 3" key="1">
    <citation type="submission" date="2018-06" db="EMBL/GenBank/DDBJ databases">
        <title>Extensive metabolic versatility and redundancy in microbially diverse, dynamic hydrothermal sediments.</title>
        <authorList>
            <person name="Dombrowski N."/>
            <person name="Teske A."/>
            <person name="Baker B.J."/>
        </authorList>
    </citation>
    <scope>NUCLEOTIDE SEQUENCE [LARGE SCALE GENOMIC DNA]</scope>
    <source>
        <strain evidence="2">B29_G17</strain>
    </source>
</reference>
<organism evidence="2 3">
    <name type="scientific">Thermoproteota archaeon</name>
    <dbReference type="NCBI Taxonomy" id="2056631"/>
    <lineage>
        <taxon>Archaea</taxon>
        <taxon>Thermoproteota</taxon>
    </lineage>
</organism>
<protein>
    <submittedName>
        <fullName evidence="2">Lrp/AsnC family transcriptional regulator</fullName>
    </submittedName>
</protein>
<dbReference type="SUPFAM" id="SSF54909">
    <property type="entry name" value="Dimeric alpha+beta barrel"/>
    <property type="match status" value="1"/>
</dbReference>
<accession>A0A497EWX1</accession>
<dbReference type="EMBL" id="QMQZ01000072">
    <property type="protein sequence ID" value="RLE51178.1"/>
    <property type="molecule type" value="Genomic_DNA"/>
</dbReference>
<dbReference type="PANTHER" id="PTHR43413">
    <property type="entry name" value="TRANSCRIPTIONAL REGULATOR, ASNC FAMILY"/>
    <property type="match status" value="1"/>
</dbReference>
<dbReference type="AlphaFoldDB" id="A0A497EWX1"/>
<dbReference type="Proteomes" id="UP000268446">
    <property type="component" value="Unassembled WGS sequence"/>
</dbReference>
<dbReference type="InterPro" id="IPR050684">
    <property type="entry name" value="HTH-Siroheme_Decarb"/>
</dbReference>
<dbReference type="Gene3D" id="3.30.70.920">
    <property type="match status" value="1"/>
</dbReference>
<feature type="domain" description="Transcription regulator AsnC/Lrp ligand binding" evidence="1">
    <location>
        <begin position="6"/>
        <end position="76"/>
    </location>
</feature>
<evidence type="ECO:0000313" key="2">
    <source>
        <dbReference type="EMBL" id="RLE51178.1"/>
    </source>
</evidence>
<dbReference type="Pfam" id="PF01037">
    <property type="entry name" value="AsnC_trans_reg"/>
    <property type="match status" value="1"/>
</dbReference>
<dbReference type="InterPro" id="IPR019887">
    <property type="entry name" value="Tscrpt_reg_AsnC/Lrp_C"/>
</dbReference>